<reference evidence="2" key="1">
    <citation type="submission" date="2021-01" db="EMBL/GenBank/DDBJ databases">
        <authorList>
            <person name="Kaushik A."/>
        </authorList>
    </citation>
    <scope>NUCLEOTIDE SEQUENCE</scope>
    <source>
        <strain evidence="2">AG2-2IIIB</strain>
    </source>
</reference>
<dbReference type="SUPFAM" id="SSF52058">
    <property type="entry name" value="L domain-like"/>
    <property type="match status" value="1"/>
</dbReference>
<feature type="region of interest" description="Disordered" evidence="1">
    <location>
        <begin position="535"/>
        <end position="586"/>
    </location>
</feature>
<evidence type="ECO:0000256" key="1">
    <source>
        <dbReference type="SAM" id="MobiDB-lite"/>
    </source>
</evidence>
<feature type="compositionally biased region" description="Acidic residues" evidence="1">
    <location>
        <begin position="535"/>
        <end position="564"/>
    </location>
</feature>
<feature type="compositionally biased region" description="Acidic residues" evidence="1">
    <location>
        <begin position="575"/>
        <end position="586"/>
    </location>
</feature>
<evidence type="ECO:0000313" key="2">
    <source>
        <dbReference type="EMBL" id="CAE6403800.1"/>
    </source>
</evidence>
<dbReference type="InterPro" id="IPR032675">
    <property type="entry name" value="LRR_dom_sf"/>
</dbReference>
<sequence length="586" mass="65591">MIKRPSHRQVAASYLIRAGSTALLDIEIEMRSGFWDCAEISPTDWASQLKYTSNLIEFLRAHDAGPGRWRTLSLWARQPEPLFKTLAFLHQHAAPALRCLSLKWASKDMQHVEETRAVNSARTSLRSLVLPPPSAPNLRHVELTSVPWQFVLGRTSPLFTGLTNLSLTAATQLNSITTLTNLLRENPLLRSLHLSSGPNDMNTAYFSDYPLPCVSLPELHSFSVQSTYNSDWILDVLKVIRVPNLQKFTLATELYTDYPGEATGPELLLLNFLSGGNGDAYMNEHTGAASETKSIYPSLRELDVSSVECYSAGKTIMTLLSSFPSITRLSITSNQIDCLSRFPSVLPRLECLILNGYPYAELGKILRRRAAAGVPIRMIELRGSYSWDPEDRDANLNALPIDVTVIDHTEPECDLGDESAVEDWEDEVDDEEEGGYFDTRDERTEGAEVNMEDDGLEDEDYDDYDDYDEEDEYGPSDGYEEADEYTEGIDYPTCWIDEISGASITYDFDELGYFYDGTFGDSSFFIGEDYYDEEQAGDEGYYEGDGWEGYDIDDSDGDGGEDLEGGGSDHGNYDDGYDYEDYGGDD</sequence>
<organism evidence="2 3">
    <name type="scientific">Rhizoctonia solani</name>
    <dbReference type="NCBI Taxonomy" id="456999"/>
    <lineage>
        <taxon>Eukaryota</taxon>
        <taxon>Fungi</taxon>
        <taxon>Dikarya</taxon>
        <taxon>Basidiomycota</taxon>
        <taxon>Agaricomycotina</taxon>
        <taxon>Agaricomycetes</taxon>
        <taxon>Cantharellales</taxon>
        <taxon>Ceratobasidiaceae</taxon>
        <taxon>Rhizoctonia</taxon>
    </lineage>
</organism>
<dbReference type="AlphaFoldDB" id="A0A8H2WQE0"/>
<proteinExistence type="predicted"/>
<gene>
    <name evidence="2" type="ORF">RDB_LOCUS38208</name>
</gene>
<protein>
    <submittedName>
        <fullName evidence="2">Uncharacterized protein</fullName>
    </submittedName>
</protein>
<dbReference type="EMBL" id="CAJMWT010001467">
    <property type="protein sequence ID" value="CAE6403800.1"/>
    <property type="molecule type" value="Genomic_DNA"/>
</dbReference>
<feature type="region of interest" description="Disordered" evidence="1">
    <location>
        <begin position="417"/>
        <end position="480"/>
    </location>
</feature>
<feature type="compositionally biased region" description="Acidic residues" evidence="1">
    <location>
        <begin position="450"/>
        <end position="480"/>
    </location>
</feature>
<dbReference type="Gene3D" id="3.80.10.10">
    <property type="entry name" value="Ribonuclease Inhibitor"/>
    <property type="match status" value="2"/>
</dbReference>
<accession>A0A8H2WQE0</accession>
<evidence type="ECO:0000313" key="3">
    <source>
        <dbReference type="Proteomes" id="UP000663843"/>
    </source>
</evidence>
<comment type="caution">
    <text evidence="2">The sequence shown here is derived from an EMBL/GenBank/DDBJ whole genome shotgun (WGS) entry which is preliminary data.</text>
</comment>
<name>A0A8H2WQE0_9AGAM</name>
<dbReference type="Proteomes" id="UP000663843">
    <property type="component" value="Unassembled WGS sequence"/>
</dbReference>
<feature type="compositionally biased region" description="Acidic residues" evidence="1">
    <location>
        <begin position="417"/>
        <end position="435"/>
    </location>
</feature>